<dbReference type="EMBL" id="PKPP01000486">
    <property type="protein sequence ID" value="PWA92162.1"/>
    <property type="molecule type" value="Genomic_DNA"/>
</dbReference>
<dbReference type="AlphaFoldDB" id="A0A2U1Q2H6"/>
<name>A0A2U1Q2H6_ARTAN</name>
<evidence type="ECO:0000313" key="2">
    <source>
        <dbReference type="Proteomes" id="UP000245207"/>
    </source>
</evidence>
<keyword evidence="2" id="KW-1185">Reference proteome</keyword>
<keyword evidence="1" id="KW-0032">Aminotransferase</keyword>
<comment type="caution">
    <text evidence="1">The sequence shown here is derived from an EMBL/GenBank/DDBJ whole genome shotgun (WGS) entry which is preliminary data.</text>
</comment>
<dbReference type="STRING" id="35608.A0A2U1Q2H6"/>
<accession>A0A2U1Q2H6</accession>
<reference evidence="1 2" key="1">
    <citation type="journal article" date="2018" name="Mol. Plant">
        <title>The genome of Artemisia annua provides insight into the evolution of Asteraceae family and artemisinin biosynthesis.</title>
        <authorList>
            <person name="Shen Q."/>
            <person name="Zhang L."/>
            <person name="Liao Z."/>
            <person name="Wang S."/>
            <person name="Yan T."/>
            <person name="Shi P."/>
            <person name="Liu M."/>
            <person name="Fu X."/>
            <person name="Pan Q."/>
            <person name="Wang Y."/>
            <person name="Lv Z."/>
            <person name="Lu X."/>
            <person name="Zhang F."/>
            <person name="Jiang W."/>
            <person name="Ma Y."/>
            <person name="Chen M."/>
            <person name="Hao X."/>
            <person name="Li L."/>
            <person name="Tang Y."/>
            <person name="Lv G."/>
            <person name="Zhou Y."/>
            <person name="Sun X."/>
            <person name="Brodelius P.E."/>
            <person name="Rose J.K.C."/>
            <person name="Tang K."/>
        </authorList>
    </citation>
    <scope>NUCLEOTIDE SEQUENCE [LARGE SCALE GENOMIC DNA]</scope>
    <source>
        <strain evidence="2">cv. Huhao1</strain>
        <tissue evidence="1">Leaf</tissue>
    </source>
</reference>
<dbReference type="GO" id="GO:0008483">
    <property type="term" value="F:transaminase activity"/>
    <property type="evidence" value="ECO:0007669"/>
    <property type="project" value="UniProtKB-KW"/>
</dbReference>
<sequence length="208" mass="22692">MTAAAPRVSPTAAQESTYVHNAFGLQPPNMGMPGISFLNGLQYAQPGITQQMPQAHQMPFLNGSQGITQQMPQVHLATNGVPTVQQAQQIGQPTVGTQHMFVLAFVEARPNSSHGFMLMHVGRMYIKSYPQPITLDTTLGPRVSSLKISKTMALPDQEIELVEAGVPVIQLYAGESDFDTLTIIAEVAESTIYLSITYIIHSFHCYSF</sequence>
<dbReference type="Proteomes" id="UP000245207">
    <property type="component" value="Unassembled WGS sequence"/>
</dbReference>
<dbReference type="InterPro" id="IPR015422">
    <property type="entry name" value="PyrdxlP-dep_Trfase_small"/>
</dbReference>
<dbReference type="Gene3D" id="3.90.1150.10">
    <property type="entry name" value="Aspartate Aminotransferase, domain 1"/>
    <property type="match status" value="1"/>
</dbReference>
<proteinExistence type="predicted"/>
<evidence type="ECO:0000313" key="1">
    <source>
        <dbReference type="EMBL" id="PWA92162.1"/>
    </source>
</evidence>
<organism evidence="1 2">
    <name type="scientific">Artemisia annua</name>
    <name type="common">Sweet wormwood</name>
    <dbReference type="NCBI Taxonomy" id="35608"/>
    <lineage>
        <taxon>Eukaryota</taxon>
        <taxon>Viridiplantae</taxon>
        <taxon>Streptophyta</taxon>
        <taxon>Embryophyta</taxon>
        <taxon>Tracheophyta</taxon>
        <taxon>Spermatophyta</taxon>
        <taxon>Magnoliopsida</taxon>
        <taxon>eudicotyledons</taxon>
        <taxon>Gunneridae</taxon>
        <taxon>Pentapetalae</taxon>
        <taxon>asterids</taxon>
        <taxon>campanulids</taxon>
        <taxon>Asterales</taxon>
        <taxon>Asteraceae</taxon>
        <taxon>Asteroideae</taxon>
        <taxon>Anthemideae</taxon>
        <taxon>Artemisiinae</taxon>
        <taxon>Artemisia</taxon>
    </lineage>
</organism>
<gene>
    <name evidence="1" type="ORF">CTI12_AA082260</name>
</gene>
<protein>
    <submittedName>
        <fullName evidence="1">Bifunctional aspartate aminotransferase and glutamate/aspartate-prephenate aminotransferase</fullName>
    </submittedName>
</protein>
<keyword evidence="1" id="KW-0808">Transferase</keyword>